<dbReference type="AlphaFoldDB" id="A0AAD7RVE3"/>
<evidence type="ECO:0000256" key="1">
    <source>
        <dbReference type="SAM" id="MobiDB-lite"/>
    </source>
</evidence>
<name>A0AAD7RVE3_9TELE</name>
<evidence type="ECO:0000313" key="2">
    <source>
        <dbReference type="EMBL" id="KAJ8390967.1"/>
    </source>
</evidence>
<protein>
    <submittedName>
        <fullName evidence="2">Uncharacterized protein</fullName>
    </submittedName>
</protein>
<proteinExistence type="predicted"/>
<dbReference type="EMBL" id="JAINUG010000164">
    <property type="protein sequence ID" value="KAJ8390967.1"/>
    <property type="molecule type" value="Genomic_DNA"/>
</dbReference>
<organism evidence="2 3">
    <name type="scientific">Aldrovandia affinis</name>
    <dbReference type="NCBI Taxonomy" id="143900"/>
    <lineage>
        <taxon>Eukaryota</taxon>
        <taxon>Metazoa</taxon>
        <taxon>Chordata</taxon>
        <taxon>Craniata</taxon>
        <taxon>Vertebrata</taxon>
        <taxon>Euteleostomi</taxon>
        <taxon>Actinopterygii</taxon>
        <taxon>Neopterygii</taxon>
        <taxon>Teleostei</taxon>
        <taxon>Notacanthiformes</taxon>
        <taxon>Halosauridae</taxon>
        <taxon>Aldrovandia</taxon>
    </lineage>
</organism>
<dbReference type="Proteomes" id="UP001221898">
    <property type="component" value="Unassembled WGS sequence"/>
</dbReference>
<feature type="region of interest" description="Disordered" evidence="1">
    <location>
        <begin position="54"/>
        <end position="73"/>
    </location>
</feature>
<evidence type="ECO:0000313" key="3">
    <source>
        <dbReference type="Proteomes" id="UP001221898"/>
    </source>
</evidence>
<keyword evidence="3" id="KW-1185">Reference proteome</keyword>
<reference evidence="2" key="1">
    <citation type="journal article" date="2023" name="Science">
        <title>Genome structures resolve the early diversification of teleost fishes.</title>
        <authorList>
            <person name="Parey E."/>
            <person name="Louis A."/>
            <person name="Montfort J."/>
            <person name="Bouchez O."/>
            <person name="Roques C."/>
            <person name="Iampietro C."/>
            <person name="Lluch J."/>
            <person name="Castinel A."/>
            <person name="Donnadieu C."/>
            <person name="Desvignes T."/>
            <person name="Floi Bucao C."/>
            <person name="Jouanno E."/>
            <person name="Wen M."/>
            <person name="Mejri S."/>
            <person name="Dirks R."/>
            <person name="Jansen H."/>
            <person name="Henkel C."/>
            <person name="Chen W.J."/>
            <person name="Zahm M."/>
            <person name="Cabau C."/>
            <person name="Klopp C."/>
            <person name="Thompson A.W."/>
            <person name="Robinson-Rechavi M."/>
            <person name="Braasch I."/>
            <person name="Lecointre G."/>
            <person name="Bobe J."/>
            <person name="Postlethwait J.H."/>
            <person name="Berthelot C."/>
            <person name="Roest Crollius H."/>
            <person name="Guiguen Y."/>
        </authorList>
    </citation>
    <scope>NUCLEOTIDE SEQUENCE</scope>
    <source>
        <strain evidence="2">NC1722</strain>
    </source>
</reference>
<sequence length="73" mass="8128">MNLHLCCLDESGGDEMNEPSVIALNGVSCATRSQQMLIRGWWFDEPAHVCRGLPPVGEGEEEEEEDVTRAILR</sequence>
<gene>
    <name evidence="2" type="ORF">AAFF_G00098870</name>
</gene>
<comment type="caution">
    <text evidence="2">The sequence shown here is derived from an EMBL/GenBank/DDBJ whole genome shotgun (WGS) entry which is preliminary data.</text>
</comment>
<accession>A0AAD7RVE3</accession>